<dbReference type="EMBL" id="JAFIQS010000003">
    <property type="protein sequence ID" value="KAG5171563.1"/>
    <property type="molecule type" value="Genomic_DNA"/>
</dbReference>
<organism evidence="3">
    <name type="scientific">Psilocybe cubensis</name>
    <name type="common">Psychedelic mushroom</name>
    <name type="synonym">Stropharia cubensis</name>
    <dbReference type="NCBI Taxonomy" id="181762"/>
    <lineage>
        <taxon>Eukaryota</taxon>
        <taxon>Fungi</taxon>
        <taxon>Dikarya</taxon>
        <taxon>Basidiomycota</taxon>
        <taxon>Agaricomycotina</taxon>
        <taxon>Agaricomycetes</taxon>
        <taxon>Agaricomycetidae</taxon>
        <taxon>Agaricales</taxon>
        <taxon>Agaricineae</taxon>
        <taxon>Strophariaceae</taxon>
        <taxon>Psilocybe</taxon>
    </lineage>
</organism>
<protein>
    <recommendedName>
        <fullName evidence="2">UBA domain-containing protein</fullName>
    </recommendedName>
</protein>
<comment type="caution">
    <text evidence="3">The sequence shown here is derived from an EMBL/GenBank/DDBJ whole genome shotgun (WGS) entry which is preliminary data.</text>
</comment>
<reference evidence="3" key="1">
    <citation type="submission" date="2021-02" db="EMBL/GenBank/DDBJ databases">
        <title>Psilocybe cubensis genome.</title>
        <authorList>
            <person name="Mckernan K.J."/>
            <person name="Crawford S."/>
            <person name="Trippe A."/>
            <person name="Kane L.T."/>
            <person name="Mclaughlin S."/>
        </authorList>
    </citation>
    <scope>NUCLEOTIDE SEQUENCE [LARGE SCALE GENOMIC DNA]</scope>
    <source>
        <strain evidence="3">MGC-MH-2018</strain>
    </source>
</reference>
<accession>A0A8H7Y2T7</accession>
<dbReference type="SUPFAM" id="SSF51197">
    <property type="entry name" value="Clavaminate synthase-like"/>
    <property type="match status" value="1"/>
</dbReference>
<evidence type="ECO:0000256" key="1">
    <source>
        <dbReference type="SAM" id="MobiDB-lite"/>
    </source>
</evidence>
<proteinExistence type="predicted"/>
<feature type="domain" description="UBA" evidence="2">
    <location>
        <begin position="18"/>
        <end position="47"/>
    </location>
</feature>
<dbReference type="InterPro" id="IPR037151">
    <property type="entry name" value="AlkB-like_sf"/>
</dbReference>
<feature type="compositionally biased region" description="Low complexity" evidence="1">
    <location>
        <begin position="89"/>
        <end position="100"/>
    </location>
</feature>
<dbReference type="InterPro" id="IPR009060">
    <property type="entry name" value="UBA-like_sf"/>
</dbReference>
<evidence type="ECO:0000259" key="2">
    <source>
        <dbReference type="PROSITE" id="PS50030"/>
    </source>
</evidence>
<gene>
    <name evidence="3" type="ORF">JR316_003650</name>
</gene>
<feature type="region of interest" description="Disordered" evidence="1">
    <location>
        <begin position="69"/>
        <end position="103"/>
    </location>
</feature>
<dbReference type="InterPro" id="IPR032854">
    <property type="entry name" value="ALKBH3"/>
</dbReference>
<dbReference type="AlphaFoldDB" id="A0A8H7Y2T7"/>
<dbReference type="OrthoDB" id="545910at2759"/>
<dbReference type="GO" id="GO:0006307">
    <property type="term" value="P:DNA alkylation repair"/>
    <property type="evidence" value="ECO:0007669"/>
    <property type="project" value="InterPro"/>
</dbReference>
<name>A0A8H7Y2T7_PSICU</name>
<dbReference type="Gene3D" id="2.60.120.590">
    <property type="entry name" value="Alpha-ketoglutarate-dependent dioxygenase AlkB-like"/>
    <property type="match status" value="1"/>
</dbReference>
<dbReference type="InterPro" id="IPR027450">
    <property type="entry name" value="AlkB-like"/>
</dbReference>
<dbReference type="GO" id="GO:0051213">
    <property type="term" value="F:dioxygenase activity"/>
    <property type="evidence" value="ECO:0007669"/>
    <property type="project" value="InterPro"/>
</dbReference>
<dbReference type="Pfam" id="PF13532">
    <property type="entry name" value="2OG-FeII_Oxy_2"/>
    <property type="match status" value="1"/>
</dbReference>
<dbReference type="PROSITE" id="PS50030">
    <property type="entry name" value="UBA"/>
    <property type="match status" value="1"/>
</dbReference>
<sequence length="317" mass="35988">MDTETLFALVASQLPEKDLSFTQDTIMDALLTSNGNVDAAVRYLLDTRTTKTKKRKHINLDTWLRSSSRSKQVKSKLEGPGPSSTMTVSSSNHIQQSTSSALNSNSEKTVNLLSVLRQPPSLKKEPSRLPPMLLSNPQMVAKYTPCTMHLGVLPPELACRLFHTMINASKNWKRNKWWLFDRVVESPHLTSFFARKTDGLDDDENWQEAAQYWYNGRMTEPPEPFSPEMEEACKIIEHVVNEEMKNRKRFTLEWAGKDGADPLWRANVAASNCYQGGRESVGFHSDQVTYLGPYPTIASLSLERHKPSTFRWPTTHS</sequence>
<dbReference type="PANTHER" id="PTHR31212:SF4">
    <property type="entry name" value="ALPHA-KETOGLUTARATE-DEPENDENT DIOXYGENASE ALKB HOMOLOG 3"/>
    <property type="match status" value="1"/>
</dbReference>
<dbReference type="InterPro" id="IPR015940">
    <property type="entry name" value="UBA"/>
</dbReference>
<dbReference type="PANTHER" id="PTHR31212">
    <property type="entry name" value="ALPHA-KETOGLUTARATE-DEPENDENT DIOXYGENASE ALKB HOMOLOG 3"/>
    <property type="match status" value="1"/>
</dbReference>
<dbReference type="SUPFAM" id="SSF46934">
    <property type="entry name" value="UBA-like"/>
    <property type="match status" value="1"/>
</dbReference>
<evidence type="ECO:0000313" key="3">
    <source>
        <dbReference type="EMBL" id="KAG5171563.1"/>
    </source>
</evidence>